<dbReference type="Gene3D" id="1.10.1740.10">
    <property type="match status" value="1"/>
</dbReference>
<dbReference type="PANTHER" id="PTHR43133">
    <property type="entry name" value="RNA POLYMERASE ECF-TYPE SIGMA FACTO"/>
    <property type="match status" value="1"/>
</dbReference>
<keyword evidence="9" id="KW-1185">Reference proteome</keyword>
<dbReference type="SUPFAM" id="SSF88659">
    <property type="entry name" value="Sigma3 and sigma4 domains of RNA polymerase sigma factors"/>
    <property type="match status" value="1"/>
</dbReference>
<dbReference type="AlphaFoldDB" id="X5MFN6"/>
<keyword evidence="2" id="KW-0805">Transcription regulation</keyword>
<feature type="domain" description="RNA polymerase sigma factor 70 region 4 type 2" evidence="7">
    <location>
        <begin position="102"/>
        <end position="152"/>
    </location>
</feature>
<evidence type="ECO:0000313" key="8">
    <source>
        <dbReference type="EMBL" id="CDO60004.1"/>
    </source>
</evidence>
<dbReference type="GO" id="GO:0003677">
    <property type="term" value="F:DNA binding"/>
    <property type="evidence" value="ECO:0007669"/>
    <property type="project" value="InterPro"/>
</dbReference>
<evidence type="ECO:0000256" key="5">
    <source>
        <dbReference type="SAM" id="MobiDB-lite"/>
    </source>
</evidence>
<accession>X5MFN6</accession>
<feature type="compositionally biased region" description="Low complexity" evidence="5">
    <location>
        <begin position="162"/>
        <end position="176"/>
    </location>
</feature>
<dbReference type="GO" id="GO:0006352">
    <property type="term" value="P:DNA-templated transcription initiation"/>
    <property type="evidence" value="ECO:0007669"/>
    <property type="project" value="InterPro"/>
</dbReference>
<dbReference type="NCBIfam" id="TIGR02937">
    <property type="entry name" value="sigma70-ECF"/>
    <property type="match status" value="1"/>
</dbReference>
<dbReference type="InterPro" id="IPR039425">
    <property type="entry name" value="RNA_pol_sigma-70-like"/>
</dbReference>
<dbReference type="Pfam" id="PF08281">
    <property type="entry name" value="Sigma70_r4_2"/>
    <property type="match status" value="1"/>
</dbReference>
<dbReference type="RefSeq" id="WP_043948147.1">
    <property type="nucleotide sequence ID" value="NZ_HG966617.1"/>
</dbReference>
<dbReference type="Gene3D" id="1.10.10.10">
    <property type="entry name" value="Winged helix-like DNA-binding domain superfamily/Winged helix DNA-binding domain"/>
    <property type="match status" value="1"/>
</dbReference>
<keyword evidence="3" id="KW-0731">Sigma factor</keyword>
<dbReference type="InterPro" id="IPR013325">
    <property type="entry name" value="RNA_pol_sigma_r2"/>
</dbReference>
<evidence type="ECO:0000256" key="3">
    <source>
        <dbReference type="ARBA" id="ARBA00023082"/>
    </source>
</evidence>
<dbReference type="PATRIC" id="fig|1458461.3.peg.1794"/>
<name>X5MFN6_9HYPH</name>
<dbReference type="InterPro" id="IPR013324">
    <property type="entry name" value="RNA_pol_sigma_r3/r4-like"/>
</dbReference>
<evidence type="ECO:0000256" key="1">
    <source>
        <dbReference type="ARBA" id="ARBA00010641"/>
    </source>
</evidence>
<dbReference type="InterPro" id="IPR013249">
    <property type="entry name" value="RNA_pol_sigma70_r4_t2"/>
</dbReference>
<feature type="domain" description="RNA polymerase sigma-70 region 2" evidence="6">
    <location>
        <begin position="10"/>
        <end position="74"/>
    </location>
</feature>
<dbReference type="CDD" id="cd06171">
    <property type="entry name" value="Sigma70_r4"/>
    <property type="match status" value="1"/>
</dbReference>
<dbReference type="InterPro" id="IPR014284">
    <property type="entry name" value="RNA_pol_sigma-70_dom"/>
</dbReference>
<dbReference type="Pfam" id="PF04542">
    <property type="entry name" value="Sigma70_r2"/>
    <property type="match status" value="1"/>
</dbReference>
<evidence type="ECO:0000313" key="9">
    <source>
        <dbReference type="Proteomes" id="UP000032160"/>
    </source>
</evidence>
<evidence type="ECO:0000256" key="4">
    <source>
        <dbReference type="ARBA" id="ARBA00023163"/>
    </source>
</evidence>
<dbReference type="InterPro" id="IPR007627">
    <property type="entry name" value="RNA_pol_sigma70_r2"/>
</dbReference>
<dbReference type="Proteomes" id="UP000032160">
    <property type="component" value="Chromosome I"/>
</dbReference>
<gene>
    <name evidence="8" type="ORF">BN1012_Phect1790</name>
</gene>
<dbReference type="HOGENOM" id="CLU_047691_1_4_5"/>
<dbReference type="SUPFAM" id="SSF88946">
    <property type="entry name" value="Sigma2 domain of RNA polymerase sigma factors"/>
    <property type="match status" value="1"/>
</dbReference>
<dbReference type="STRING" id="1458461.BN1012_Phect1790"/>
<dbReference type="KEGG" id="pect:BN1012_Phect1790"/>
<comment type="similarity">
    <text evidence="1">Belongs to the sigma-70 factor family. ECF subfamily.</text>
</comment>
<sequence>MSTFKTDLMALLPNLRAFARSLCGDATWADDLVQEAIMRAWANRDKYQEGTNLKAWVFTILRNYFFNEVRKKKRYRETSSEETVPENAVHESQLNNLHLKDLVKELTKLPPDQREALILTSVDGFSYDEAAEICGCAVGTIKSRVARARRELEDKLGGADIGPSAAGAMSSAGPDGQLLARG</sequence>
<proteinExistence type="inferred from homology"/>
<dbReference type="GO" id="GO:0016987">
    <property type="term" value="F:sigma factor activity"/>
    <property type="evidence" value="ECO:0007669"/>
    <property type="project" value="UniProtKB-KW"/>
</dbReference>
<dbReference type="OrthoDB" id="9803470at2"/>
<dbReference type="EMBL" id="HG966617">
    <property type="protein sequence ID" value="CDO60004.1"/>
    <property type="molecule type" value="Genomic_DNA"/>
</dbReference>
<dbReference type="PANTHER" id="PTHR43133:SF25">
    <property type="entry name" value="RNA POLYMERASE SIGMA FACTOR RFAY-RELATED"/>
    <property type="match status" value="1"/>
</dbReference>
<evidence type="ECO:0000259" key="6">
    <source>
        <dbReference type="Pfam" id="PF04542"/>
    </source>
</evidence>
<evidence type="ECO:0000259" key="7">
    <source>
        <dbReference type="Pfam" id="PF08281"/>
    </source>
</evidence>
<feature type="region of interest" description="Disordered" evidence="5">
    <location>
        <begin position="157"/>
        <end position="182"/>
    </location>
</feature>
<reference evidence="8 9" key="1">
    <citation type="journal article" date="2014" name="Front. Genet.">
        <title>Genome and metabolic network of "Candidatus Phaeomarinobacter ectocarpi" Ec32, a new candidate genus of Alphaproteobacteria frequently associated with brown algae.</title>
        <authorList>
            <person name="Dittami S.M."/>
            <person name="Barbeyron T."/>
            <person name="Boyen C."/>
            <person name="Cambefort J."/>
            <person name="Collet G."/>
            <person name="Delage L."/>
            <person name="Gobet A."/>
            <person name="Groisillier A."/>
            <person name="Leblanc C."/>
            <person name="Michel G."/>
            <person name="Scornet D."/>
            <person name="Siegel A."/>
            <person name="Tapia J.E."/>
            <person name="Tonon T."/>
        </authorList>
    </citation>
    <scope>NUCLEOTIDE SEQUENCE [LARGE SCALE GENOMIC DNA]</scope>
    <source>
        <strain evidence="8 9">Ec32</strain>
    </source>
</reference>
<organism evidence="8 9">
    <name type="scientific">Candidatus Phaeomarinibacter ectocarpi</name>
    <dbReference type="NCBI Taxonomy" id="1458461"/>
    <lineage>
        <taxon>Bacteria</taxon>
        <taxon>Pseudomonadati</taxon>
        <taxon>Pseudomonadota</taxon>
        <taxon>Alphaproteobacteria</taxon>
        <taxon>Hyphomicrobiales</taxon>
        <taxon>Parvibaculaceae</taxon>
        <taxon>Candidatus Phaeomarinibacter</taxon>
    </lineage>
</organism>
<keyword evidence="4" id="KW-0804">Transcription</keyword>
<evidence type="ECO:0000256" key="2">
    <source>
        <dbReference type="ARBA" id="ARBA00023015"/>
    </source>
</evidence>
<protein>
    <submittedName>
        <fullName evidence="8">RNA polymerase sigma-70 factor, ECF subfamily</fullName>
    </submittedName>
</protein>
<dbReference type="InterPro" id="IPR036388">
    <property type="entry name" value="WH-like_DNA-bd_sf"/>
</dbReference>